<evidence type="ECO:0000313" key="10">
    <source>
        <dbReference type="EMBL" id="MDO6963134.1"/>
    </source>
</evidence>
<dbReference type="Pfam" id="PF12704">
    <property type="entry name" value="MacB_PCD"/>
    <property type="match status" value="1"/>
</dbReference>
<proteinExistence type="predicted"/>
<feature type="transmembrane region" description="Helical" evidence="7">
    <location>
        <begin position="260"/>
        <end position="282"/>
    </location>
</feature>
<evidence type="ECO:0000256" key="4">
    <source>
        <dbReference type="ARBA" id="ARBA00022692"/>
    </source>
</evidence>
<keyword evidence="5 7" id="KW-1133">Transmembrane helix</keyword>
<dbReference type="RefSeq" id="WP_304375024.1">
    <property type="nucleotide sequence ID" value="NZ_JAUOZU010000003.1"/>
</dbReference>
<reference evidence="10" key="2">
    <citation type="submission" date="2023-07" db="EMBL/GenBank/DDBJ databases">
        <authorList>
            <person name="Shen H."/>
        </authorList>
    </citation>
    <scope>NUCLEOTIDE SEQUENCE</scope>
    <source>
        <strain evidence="10">TNR-22</strain>
    </source>
</reference>
<feature type="domain" description="MacB-like periplasmic core" evidence="9">
    <location>
        <begin position="16"/>
        <end position="187"/>
    </location>
</feature>
<keyword evidence="2" id="KW-0813">Transport</keyword>
<evidence type="ECO:0000256" key="3">
    <source>
        <dbReference type="ARBA" id="ARBA00022475"/>
    </source>
</evidence>
<protein>
    <submittedName>
        <fullName evidence="10">ABC transporter permease</fullName>
    </submittedName>
</protein>
<dbReference type="InterPro" id="IPR003838">
    <property type="entry name" value="ABC3_permease_C"/>
</dbReference>
<evidence type="ECO:0000259" key="9">
    <source>
        <dbReference type="Pfam" id="PF12704"/>
    </source>
</evidence>
<evidence type="ECO:0000259" key="8">
    <source>
        <dbReference type="Pfam" id="PF02687"/>
    </source>
</evidence>
<dbReference type="InterPro" id="IPR025857">
    <property type="entry name" value="MacB_PCD"/>
</dbReference>
<comment type="subcellular location">
    <subcellularLocation>
        <location evidence="1">Cell membrane</location>
        <topology evidence="1">Multi-pass membrane protein</topology>
    </subcellularLocation>
</comment>
<organism evidence="10 11">
    <name type="scientific">Rhizobium alvei</name>
    <dbReference type="NCBI Taxonomy" id="1132659"/>
    <lineage>
        <taxon>Bacteria</taxon>
        <taxon>Pseudomonadati</taxon>
        <taxon>Pseudomonadota</taxon>
        <taxon>Alphaproteobacteria</taxon>
        <taxon>Hyphomicrobiales</taxon>
        <taxon>Rhizobiaceae</taxon>
        <taxon>Rhizobium/Agrobacterium group</taxon>
        <taxon>Rhizobium</taxon>
    </lineage>
</organism>
<keyword evidence="11" id="KW-1185">Reference proteome</keyword>
<reference evidence="10" key="1">
    <citation type="journal article" date="2015" name="Int. J. Syst. Evol. Microbiol.">
        <title>Rhizobium alvei sp. nov., isolated from a freshwater river.</title>
        <authorList>
            <person name="Sheu S.Y."/>
            <person name="Huang H.W."/>
            <person name="Young C.C."/>
            <person name="Chen W.M."/>
        </authorList>
    </citation>
    <scope>NUCLEOTIDE SEQUENCE</scope>
    <source>
        <strain evidence="10">TNR-22</strain>
    </source>
</reference>
<dbReference type="PANTHER" id="PTHR43738">
    <property type="entry name" value="ABC TRANSPORTER, MEMBRANE PROTEIN"/>
    <property type="match status" value="1"/>
</dbReference>
<keyword evidence="4 7" id="KW-0812">Transmembrane</keyword>
<dbReference type="EMBL" id="JAUOZU010000003">
    <property type="protein sequence ID" value="MDO6963134.1"/>
    <property type="molecule type" value="Genomic_DNA"/>
</dbReference>
<evidence type="ECO:0000256" key="2">
    <source>
        <dbReference type="ARBA" id="ARBA00022448"/>
    </source>
</evidence>
<evidence type="ECO:0000313" key="11">
    <source>
        <dbReference type="Proteomes" id="UP001174932"/>
    </source>
</evidence>
<dbReference type="Proteomes" id="UP001174932">
    <property type="component" value="Unassembled WGS sequence"/>
</dbReference>
<evidence type="ECO:0000256" key="7">
    <source>
        <dbReference type="SAM" id="Phobius"/>
    </source>
</evidence>
<sequence length="377" mass="40645">MNLAFRDIRYKLGRFVLTCLGLSLLLGVVVSMAGIYRGQTADALALLKTMSADIWVVEAGSHGPFAEASRVPGDTRELIARIHGVERAGSLTLQTMQIERGGKRMRLQVVGFEPGQPGAPETLVEGRTITSSHYEIIADRQTRLQVGEQLKLGKRTFTVVGLTQGVVTLSGDSVLYMTLKDAQELQFEIAPTAARREAARGAQKSGTDFVNAVVARISPNIPASLIASEIARWKHLSVLTAEDQETLLTRTVIERASRQLGLFMSILTLVSAVIIALIVYTMTLDKTRDIATLKMIGAPDRTIIGLIVQQALIMGMVGFVVGTGLVYAFQNVFPRRIEMLPSDIGALFIVVIFVCLAASALGVRVAVKVDPSTALAG</sequence>
<evidence type="ECO:0000256" key="6">
    <source>
        <dbReference type="ARBA" id="ARBA00023136"/>
    </source>
</evidence>
<dbReference type="Pfam" id="PF02687">
    <property type="entry name" value="FtsX"/>
    <property type="match status" value="1"/>
</dbReference>
<feature type="transmembrane region" description="Helical" evidence="7">
    <location>
        <begin position="303"/>
        <end position="329"/>
    </location>
</feature>
<keyword evidence="3" id="KW-1003">Cell membrane</keyword>
<evidence type="ECO:0000256" key="5">
    <source>
        <dbReference type="ARBA" id="ARBA00022989"/>
    </source>
</evidence>
<feature type="transmembrane region" description="Helical" evidence="7">
    <location>
        <begin position="344"/>
        <end position="367"/>
    </location>
</feature>
<name>A0ABT8YHR3_9HYPH</name>
<dbReference type="InterPro" id="IPR051125">
    <property type="entry name" value="ABC-4/HrtB_transporter"/>
</dbReference>
<dbReference type="PANTHER" id="PTHR43738:SF1">
    <property type="entry name" value="HEMIN TRANSPORT SYSTEM PERMEASE PROTEIN HRTB-RELATED"/>
    <property type="match status" value="1"/>
</dbReference>
<comment type="caution">
    <text evidence="10">The sequence shown here is derived from an EMBL/GenBank/DDBJ whole genome shotgun (WGS) entry which is preliminary data.</text>
</comment>
<gene>
    <name evidence="10" type="ORF">Q4481_04145</name>
</gene>
<keyword evidence="6 7" id="KW-0472">Membrane</keyword>
<accession>A0ABT8YHR3</accession>
<feature type="domain" description="ABC3 transporter permease C-terminal" evidence="8">
    <location>
        <begin position="262"/>
        <end position="371"/>
    </location>
</feature>
<evidence type="ECO:0000256" key="1">
    <source>
        <dbReference type="ARBA" id="ARBA00004651"/>
    </source>
</evidence>